<keyword evidence="2" id="KW-1185">Reference proteome</keyword>
<gene>
    <name evidence="1" type="ORF">LOM8899_02368</name>
</gene>
<dbReference type="OrthoDB" id="7870971at2"/>
<dbReference type="RefSeq" id="WP_093992417.1">
    <property type="nucleotide sequence ID" value="NZ_FXZK01000004.1"/>
</dbReference>
<organism evidence="1 2">
    <name type="scientific">Flavimaricola marinus</name>
    <dbReference type="NCBI Taxonomy" id="1819565"/>
    <lineage>
        <taxon>Bacteria</taxon>
        <taxon>Pseudomonadati</taxon>
        <taxon>Pseudomonadota</taxon>
        <taxon>Alphaproteobacteria</taxon>
        <taxon>Rhodobacterales</taxon>
        <taxon>Paracoccaceae</taxon>
        <taxon>Flavimaricola</taxon>
    </lineage>
</organism>
<accession>A0A238LF32</accession>
<name>A0A238LF32_9RHOB</name>
<reference evidence="1 2" key="1">
    <citation type="submission" date="2017-05" db="EMBL/GenBank/DDBJ databases">
        <authorList>
            <person name="Song R."/>
            <person name="Chenine A.L."/>
            <person name="Ruprecht R.M."/>
        </authorList>
    </citation>
    <scope>NUCLEOTIDE SEQUENCE [LARGE SCALE GENOMIC DNA]</scope>
    <source>
        <strain evidence="1 2">CECT 8899</strain>
    </source>
</reference>
<sequence length="189" mass="20294">MAKPAFLEPFEVIDGGGDSQPSEDWQNGHDAGYAEGLAASEAEQNVLSAALVQTFSDMRFGYHEAREHMMVALRPMFDSLIKAFVPAFAHEMLVPHIVAELAAKAMENADAPVTISVAPGQRADVADALSRFTDLPFELHGDAALSPAQAILHSTQGEVAIDLDSLIAQTKDILSALLDITEQQRSEHG</sequence>
<dbReference type="AlphaFoldDB" id="A0A238LF32"/>
<protein>
    <recommendedName>
        <fullName evidence="3">Flagellar assembly protein FliH</fullName>
    </recommendedName>
</protein>
<evidence type="ECO:0000313" key="1">
    <source>
        <dbReference type="EMBL" id="SMY08218.1"/>
    </source>
</evidence>
<dbReference type="EMBL" id="FXZK01000004">
    <property type="protein sequence ID" value="SMY08218.1"/>
    <property type="molecule type" value="Genomic_DNA"/>
</dbReference>
<evidence type="ECO:0000313" key="2">
    <source>
        <dbReference type="Proteomes" id="UP000201613"/>
    </source>
</evidence>
<evidence type="ECO:0008006" key="3">
    <source>
        <dbReference type="Google" id="ProtNLM"/>
    </source>
</evidence>
<dbReference type="Proteomes" id="UP000201613">
    <property type="component" value="Unassembled WGS sequence"/>
</dbReference>
<proteinExistence type="predicted"/>